<dbReference type="PROSITE" id="PS00455">
    <property type="entry name" value="AMP_BINDING"/>
    <property type="match status" value="2"/>
</dbReference>
<dbReference type="PROSITE" id="PS50075">
    <property type="entry name" value="CARRIER"/>
    <property type="match status" value="2"/>
</dbReference>
<dbReference type="InterPro" id="IPR029058">
    <property type="entry name" value="AB_hydrolase_fold"/>
</dbReference>
<dbReference type="InterPro" id="IPR006162">
    <property type="entry name" value="Ppantetheine_attach_site"/>
</dbReference>
<comment type="cofactor">
    <cofactor evidence="1">
        <name>pantetheine 4'-phosphate</name>
        <dbReference type="ChEBI" id="CHEBI:47942"/>
    </cofactor>
</comment>
<feature type="non-terminal residue" evidence="5">
    <location>
        <position position="1868"/>
    </location>
</feature>
<feature type="domain" description="Carrier" evidence="4">
    <location>
        <begin position="1732"/>
        <end position="1807"/>
    </location>
</feature>
<dbReference type="InterPro" id="IPR020806">
    <property type="entry name" value="PKS_PP-bd"/>
</dbReference>
<dbReference type="InterPro" id="IPR001242">
    <property type="entry name" value="Condensation_dom"/>
</dbReference>
<gene>
    <name evidence="5" type="ORF">ACFPIH_55955</name>
</gene>
<dbReference type="InterPro" id="IPR010071">
    <property type="entry name" value="AA_adenyl_dom"/>
</dbReference>
<proteinExistence type="predicted"/>
<dbReference type="PANTHER" id="PTHR45527:SF1">
    <property type="entry name" value="FATTY ACID SYNTHASE"/>
    <property type="match status" value="1"/>
</dbReference>
<dbReference type="Gene3D" id="3.40.50.980">
    <property type="match status" value="4"/>
</dbReference>
<feature type="domain" description="Carrier" evidence="4">
    <location>
        <begin position="655"/>
        <end position="729"/>
    </location>
</feature>
<evidence type="ECO:0000256" key="2">
    <source>
        <dbReference type="ARBA" id="ARBA00022450"/>
    </source>
</evidence>
<dbReference type="Pfam" id="PF00550">
    <property type="entry name" value="PP-binding"/>
    <property type="match status" value="2"/>
</dbReference>
<reference evidence="6" key="1">
    <citation type="journal article" date="2019" name="Int. J. Syst. Evol. Microbiol.">
        <title>The Global Catalogue of Microorganisms (GCM) 10K type strain sequencing project: providing services to taxonomists for standard genome sequencing and annotation.</title>
        <authorList>
            <consortium name="The Broad Institute Genomics Platform"/>
            <consortium name="The Broad Institute Genome Sequencing Center for Infectious Disease"/>
            <person name="Wu L."/>
            <person name="Ma J."/>
        </authorList>
    </citation>
    <scope>NUCLEOTIDE SEQUENCE [LARGE SCALE GENOMIC DNA]</scope>
    <source>
        <strain evidence="6">CGMCC 4.7177</strain>
    </source>
</reference>
<dbReference type="Pfam" id="PF13193">
    <property type="entry name" value="AMP-binding_C"/>
    <property type="match status" value="2"/>
</dbReference>
<evidence type="ECO:0000259" key="4">
    <source>
        <dbReference type="PROSITE" id="PS50075"/>
    </source>
</evidence>
<keyword evidence="6" id="KW-1185">Reference proteome</keyword>
<dbReference type="Pfam" id="PF00668">
    <property type="entry name" value="Condensation"/>
    <property type="match status" value="2"/>
</dbReference>
<dbReference type="InterPro" id="IPR025110">
    <property type="entry name" value="AMP-bd_C"/>
</dbReference>
<dbReference type="InterPro" id="IPR036736">
    <property type="entry name" value="ACP-like_sf"/>
</dbReference>
<name>A0ABV9BAB3_9ACTN</name>
<dbReference type="SUPFAM" id="SSF56801">
    <property type="entry name" value="Acetyl-CoA synthetase-like"/>
    <property type="match status" value="2"/>
</dbReference>
<dbReference type="SMART" id="SM00823">
    <property type="entry name" value="PKS_PP"/>
    <property type="match status" value="2"/>
</dbReference>
<dbReference type="Gene3D" id="3.30.559.30">
    <property type="entry name" value="Nonribosomal peptide synthetase, condensation domain"/>
    <property type="match status" value="2"/>
</dbReference>
<organism evidence="5 6">
    <name type="scientific">Streptomyces vulcanius</name>
    <dbReference type="NCBI Taxonomy" id="1441876"/>
    <lineage>
        <taxon>Bacteria</taxon>
        <taxon>Bacillati</taxon>
        <taxon>Actinomycetota</taxon>
        <taxon>Actinomycetes</taxon>
        <taxon>Kitasatosporales</taxon>
        <taxon>Streptomycetaceae</taxon>
        <taxon>Streptomyces</taxon>
    </lineage>
</organism>
<keyword evidence="3" id="KW-0597">Phosphoprotein</keyword>
<dbReference type="SUPFAM" id="SSF47336">
    <property type="entry name" value="ACP-like"/>
    <property type="match status" value="2"/>
</dbReference>
<evidence type="ECO:0000313" key="5">
    <source>
        <dbReference type="EMBL" id="MFC4508584.1"/>
    </source>
</evidence>
<dbReference type="CDD" id="cd19544">
    <property type="entry name" value="E-C_NRPS"/>
    <property type="match status" value="1"/>
</dbReference>
<dbReference type="InterPro" id="IPR023213">
    <property type="entry name" value="CAT-like_dom_sf"/>
</dbReference>
<dbReference type="EMBL" id="JBHSFK010000096">
    <property type="protein sequence ID" value="MFC4508584.1"/>
    <property type="molecule type" value="Genomic_DNA"/>
</dbReference>
<keyword evidence="2" id="KW-0596">Phosphopantetheine</keyword>
<feature type="non-terminal residue" evidence="5">
    <location>
        <position position="1"/>
    </location>
</feature>
<dbReference type="RefSeq" id="WP_381187985.1">
    <property type="nucleotide sequence ID" value="NZ_JBHSFK010000096.1"/>
</dbReference>
<sequence>DLAPARSMARHPLFQVMLALQNNAQAVLDLPGIDAAPLPAGEPVAKFDLSFTLGETFHTDTDTDTDTDTGTGTGNRPAGLHGVIDYALDLFDRETVETLAERFVRVLDTVTANPHQHINAIEVLDPAERKKILVEWNDTARDVPAVTLPELFQTQAARTPDATAVAFAGAEVTYAELNERANRLARLLIDRGVGPESLVAVMVERSIDLIVALLAVTKAGGAYLPIDPDYPAERITYLLSDAQPLLVLTSADLASRLTDGHPPYVAVDDPWTAAALEDFDDSDPTDVERRTTLVPAHPAYVIYTSGSTGWPKGVAVTHQGLPSLVAAQAEEFAITAGSRVLQFASASFDAATWEMVMALCSGACLVSGAPHDLLPGQALVRLVAERSVTHALLPPAVLALLGPDSLPSITTLITGGEALSQNLVAHWADGRRLINAYGPTESTVCATITNPLSADEHSTPHIGTPVPNTRVYVLDSALRPVPPGVAGELYLAGAGLARGYLDRPGLTAQRFVANPFGGQGERMYRTGDLARWNADGQLEYLGRTDDQVKVRGFRIELGEVEAALTAHSSVAQSAVVVREDRPGDKRLVGYLVPATGHTGGVDTAALRAHLGAMLPEYMVPSAMVVLDVLPLTVNGKLDREALPAPDYQAVGGGRGPATVQEELLCSVFAEVLGLPMVGVDDNFFELGGHSLLAVRVVELLRARGISVDVRSLFAAPTAAGLAASDGRAEVAVPENRIPDNALTISPDMLALVDLTRGEIDRIVARVPGGAGNLADVYPLAPLQEGILFHHLMGDSGDGTDVYVLPVLLGFDSRQRLDGFVDALQKVVDRHDILRTAVLWEGLREPVQVVVRRAAIPVESVDLPEGPDDEVTGRMLAACPGSMDIGQAPLIRVYTATDPVNGQWLALVQAHHLISDHTTLDVLLQEVRSFITGREDTLPAPLPFRNFVAQARLRVAQEEHQRYFSTLLGDVTEPTAPFGLLDVRGDGTGVAESRRVMDAELARRLRDQSRRLGVSPATVLHVVWARVLAATTGRDDVVFGTVLFGRMAAGSGADRVLGLFINSLPVRVQTHGAQVMDTVRSVQNQLADLLVHEHAPLKLARQASGIQADTPLFTSLFNYRHSRSAEPGTDNSLDGIAMLYAQERTNYPIGLNVDDTGDGFTLTVQVAEPVSGESLCAMVHTAAEGVVAALETAPHQQISTVEVLDPAERNRVLVEWNDTAREVPAATLPELFQAQAARTPDATALVFEDVELSYAELNARANRLARLLIDRGVGPESLVAVMMHRSADLVVALLAVTKAGGAYLPIDPDYPAERITYLLSDAQPLLMLTSTDLASRLTGGEVSHLAVDDPRTITALGDIEDTDPTDTERRTTLLPAHPAYVIYTSGSTGRPKGVAVTHQGLPSLVAAQAEEFAITAGSRVLQFASASFDAATWEMVMALCNGACLVSAAPHDLLPGQALVRLVAERSVTHATLPPAALALLGPDSLPSITTLITAGEALSQNLVAHWADGRRLINAYGPTESTVCATITNPLSADEHSTPHIGTPIANTRVYVLDSALRPVPPGVAGELYLAGAGLARGYLDRPGLTAQRFVANPFTPGERMYRTGDLAKWRPDGVLDFLGRTDDQVKVRGFRIELGEVEAALSAHPSVAQSVVVVREDRPGDKRLVGYLVPVSGPEGADVAGVRAHLGAMLPEYMVPSVLVVLDVLPLTVNGKLDRRALPAPDYQVAGGGRGPVTVQEELLCSVFAEVLGLPTVGVDDNFFELGGHSLLAVQLTNRIRTALGVEVAMRALFEAPTVAGLAQRLTDSGAARPALVAMTRPKAVPVSFAQQRLWFLGELEGPSATYNIPVAVRLTGDVDVEALRMALGDV</sequence>
<accession>A0ABV9BAB3</accession>
<dbReference type="Gene3D" id="3.40.50.1820">
    <property type="entry name" value="alpha/beta hydrolase"/>
    <property type="match status" value="1"/>
</dbReference>
<dbReference type="Pfam" id="PF00501">
    <property type="entry name" value="AMP-binding"/>
    <property type="match status" value="2"/>
</dbReference>
<dbReference type="SUPFAM" id="SSF52777">
    <property type="entry name" value="CoA-dependent acyltransferases"/>
    <property type="match status" value="4"/>
</dbReference>
<dbReference type="CDD" id="cd17652">
    <property type="entry name" value="A_NRPS_CmdD_like"/>
    <property type="match status" value="2"/>
</dbReference>
<dbReference type="InterPro" id="IPR009081">
    <property type="entry name" value="PP-bd_ACP"/>
</dbReference>
<evidence type="ECO:0000313" key="6">
    <source>
        <dbReference type="Proteomes" id="UP001595839"/>
    </source>
</evidence>
<dbReference type="PANTHER" id="PTHR45527">
    <property type="entry name" value="NONRIBOSOMAL PEPTIDE SYNTHETASE"/>
    <property type="match status" value="1"/>
</dbReference>
<dbReference type="Gene3D" id="2.30.38.10">
    <property type="entry name" value="Luciferase, Domain 3"/>
    <property type="match status" value="2"/>
</dbReference>
<dbReference type="InterPro" id="IPR000873">
    <property type="entry name" value="AMP-dep_synth/lig_dom"/>
</dbReference>
<evidence type="ECO:0000256" key="1">
    <source>
        <dbReference type="ARBA" id="ARBA00001957"/>
    </source>
</evidence>
<comment type="caution">
    <text evidence="5">The sequence shown here is derived from an EMBL/GenBank/DDBJ whole genome shotgun (WGS) entry which is preliminary data.</text>
</comment>
<evidence type="ECO:0000256" key="3">
    <source>
        <dbReference type="ARBA" id="ARBA00022553"/>
    </source>
</evidence>
<dbReference type="PROSITE" id="PS00012">
    <property type="entry name" value="PHOSPHOPANTETHEINE"/>
    <property type="match status" value="2"/>
</dbReference>
<dbReference type="NCBIfam" id="NF003417">
    <property type="entry name" value="PRK04813.1"/>
    <property type="match status" value="2"/>
</dbReference>
<dbReference type="InterPro" id="IPR020845">
    <property type="entry name" value="AMP-binding_CS"/>
</dbReference>
<dbReference type="Gene3D" id="3.30.300.30">
    <property type="match status" value="2"/>
</dbReference>
<dbReference type="InterPro" id="IPR045851">
    <property type="entry name" value="AMP-bd_C_sf"/>
</dbReference>
<dbReference type="Gene3D" id="1.10.1200.10">
    <property type="entry name" value="ACP-like"/>
    <property type="match status" value="1"/>
</dbReference>
<protein>
    <submittedName>
        <fullName evidence="5">Amino acid adenylation domain-containing protein</fullName>
    </submittedName>
</protein>
<dbReference type="Proteomes" id="UP001595839">
    <property type="component" value="Unassembled WGS sequence"/>
</dbReference>
<dbReference type="NCBIfam" id="TIGR01733">
    <property type="entry name" value="AA-adenyl-dom"/>
    <property type="match status" value="2"/>
</dbReference>
<dbReference type="Gene3D" id="3.30.559.10">
    <property type="entry name" value="Chloramphenicol acetyltransferase-like domain"/>
    <property type="match status" value="2"/>
</dbReference>